<dbReference type="KEGG" id="rdp:RD2015_2537"/>
<accession>A0A0U3N464</accession>
<keyword evidence="4" id="KW-1185">Reference proteome</keyword>
<feature type="signal peptide" evidence="2">
    <location>
        <begin position="1"/>
        <end position="19"/>
    </location>
</feature>
<evidence type="ECO:0000256" key="1">
    <source>
        <dbReference type="SAM" id="MobiDB-lite"/>
    </source>
</evidence>
<gene>
    <name evidence="3" type="ORF">RD2015_2537</name>
</gene>
<evidence type="ECO:0000313" key="3">
    <source>
        <dbReference type="EMBL" id="ALV07003.1"/>
    </source>
</evidence>
<protein>
    <submittedName>
        <fullName evidence="3">Uncharacterized protein</fullName>
    </submittedName>
</protein>
<organism evidence="3 4">
    <name type="scientific">Roseateles depolymerans</name>
    <dbReference type="NCBI Taxonomy" id="76731"/>
    <lineage>
        <taxon>Bacteria</taxon>
        <taxon>Pseudomonadati</taxon>
        <taxon>Pseudomonadota</taxon>
        <taxon>Betaproteobacteria</taxon>
        <taxon>Burkholderiales</taxon>
        <taxon>Sphaerotilaceae</taxon>
        <taxon>Roseateles</taxon>
    </lineage>
</organism>
<dbReference type="EMBL" id="CP013729">
    <property type="protein sequence ID" value="ALV07003.1"/>
    <property type="molecule type" value="Genomic_DNA"/>
</dbReference>
<dbReference type="RefSeq" id="WP_147307064.1">
    <property type="nucleotide sequence ID" value="NZ_CP013729.1"/>
</dbReference>
<feature type="compositionally biased region" description="Polar residues" evidence="1">
    <location>
        <begin position="55"/>
        <end position="65"/>
    </location>
</feature>
<feature type="compositionally biased region" description="Polar residues" evidence="1">
    <location>
        <begin position="30"/>
        <end position="45"/>
    </location>
</feature>
<dbReference type="STRING" id="76731.RD2015_2537"/>
<dbReference type="Proteomes" id="UP000060699">
    <property type="component" value="Chromosome"/>
</dbReference>
<proteinExistence type="predicted"/>
<dbReference type="AlphaFoldDB" id="A0A0U3N464"/>
<keyword evidence="2" id="KW-0732">Signal</keyword>
<name>A0A0U3N464_9BURK</name>
<evidence type="ECO:0000256" key="2">
    <source>
        <dbReference type="SAM" id="SignalP"/>
    </source>
</evidence>
<reference evidence="3 4" key="1">
    <citation type="submission" date="2015-12" db="EMBL/GenBank/DDBJ databases">
        <title>Complete genome of Roseateles depolymerans KCTC 42856.</title>
        <authorList>
            <person name="Kim K.M."/>
        </authorList>
    </citation>
    <scope>NUCLEOTIDE SEQUENCE [LARGE SCALE GENOMIC DNA]</scope>
    <source>
        <strain evidence="3 4">KCTC 42856</strain>
    </source>
</reference>
<feature type="compositionally biased region" description="Low complexity" evidence="1">
    <location>
        <begin position="66"/>
        <end position="79"/>
    </location>
</feature>
<feature type="chain" id="PRO_5043590344" evidence="2">
    <location>
        <begin position="20"/>
        <end position="100"/>
    </location>
</feature>
<evidence type="ECO:0000313" key="4">
    <source>
        <dbReference type="Proteomes" id="UP000060699"/>
    </source>
</evidence>
<sequence precursor="true">MKHLSTAALALSVAVVAAAAIAQTRPPESPASQTPSRRQSGTVGTSPDAAPTPNAAASQGSQATQVAPSGSPGVSPGAGQLTPADASALPPALGRRHDRN</sequence>
<feature type="region of interest" description="Disordered" evidence="1">
    <location>
        <begin position="22"/>
        <end position="100"/>
    </location>
</feature>